<dbReference type="EMBL" id="MVBM01000002">
    <property type="protein sequence ID" value="OOK78264.1"/>
    <property type="molecule type" value="Genomic_DNA"/>
</dbReference>
<accession>A0A1V3XGC5</accession>
<sequence>MRAMSWTSSPVWVGSSQADVFSASAYPSRAANDVNRFAAAVAGLRALLFS</sequence>
<reference evidence="1 2" key="1">
    <citation type="submission" date="2017-02" db="EMBL/GenBank/DDBJ databases">
        <title>Complete genome sequences of Mycobacterium kansasii strains isolated from rhesus macaques.</title>
        <authorList>
            <person name="Panda A."/>
            <person name="Nagaraj S."/>
            <person name="Zhao X."/>
            <person name="Tettelin H."/>
            <person name="Detolla L.J."/>
        </authorList>
    </citation>
    <scope>NUCLEOTIDE SEQUENCE [LARGE SCALE GENOMIC DNA]</scope>
    <source>
        <strain evidence="1 2">11-3813</strain>
    </source>
</reference>
<organism evidence="1 2">
    <name type="scientific">Mycobacterium kansasii</name>
    <dbReference type="NCBI Taxonomy" id="1768"/>
    <lineage>
        <taxon>Bacteria</taxon>
        <taxon>Bacillati</taxon>
        <taxon>Actinomycetota</taxon>
        <taxon>Actinomycetes</taxon>
        <taxon>Mycobacteriales</taxon>
        <taxon>Mycobacteriaceae</taxon>
        <taxon>Mycobacterium</taxon>
    </lineage>
</organism>
<comment type="caution">
    <text evidence="1">The sequence shown here is derived from an EMBL/GenBank/DDBJ whole genome shotgun (WGS) entry which is preliminary data.</text>
</comment>
<evidence type="ECO:0000313" key="2">
    <source>
        <dbReference type="Proteomes" id="UP000189229"/>
    </source>
</evidence>
<dbReference type="Proteomes" id="UP000189229">
    <property type="component" value="Unassembled WGS sequence"/>
</dbReference>
<evidence type="ECO:0000313" key="1">
    <source>
        <dbReference type="EMBL" id="OOK78264.1"/>
    </source>
</evidence>
<protein>
    <submittedName>
        <fullName evidence="1">Uncharacterized protein</fullName>
    </submittedName>
</protein>
<proteinExistence type="predicted"/>
<dbReference type="AlphaFoldDB" id="A0A1V3XGC5"/>
<gene>
    <name evidence="1" type="ORF">BZL30_2503</name>
</gene>
<name>A0A1V3XGC5_MYCKA</name>